<reference evidence="3 4" key="1">
    <citation type="submission" date="2018-05" db="EMBL/GenBank/DDBJ databases">
        <title>Salinimonas sp. HMF8227 Genome sequencing and assembly.</title>
        <authorList>
            <person name="Kang H."/>
            <person name="Kang J."/>
            <person name="Cha I."/>
            <person name="Kim H."/>
            <person name="Joh K."/>
        </authorList>
    </citation>
    <scope>NUCLEOTIDE SEQUENCE [LARGE SCALE GENOMIC DNA]</scope>
    <source>
        <strain evidence="3 4">HMF8227</strain>
    </source>
</reference>
<evidence type="ECO:0000313" key="3">
    <source>
        <dbReference type="EMBL" id="AWL13375.1"/>
    </source>
</evidence>
<keyword evidence="1" id="KW-0732">Signal</keyword>
<dbReference type="EC" id="3.5.2.6" evidence="3"/>
<feature type="chain" id="PRO_5015738773" evidence="1">
    <location>
        <begin position="19"/>
        <end position="376"/>
    </location>
</feature>
<proteinExistence type="predicted"/>
<keyword evidence="3" id="KW-0378">Hydrolase</keyword>
<dbReference type="InterPro" id="IPR050491">
    <property type="entry name" value="AmpC-like"/>
</dbReference>
<sequence>MNWLISLLFLLLCFTAHGQENWLGQFARQVEQEARRHNLPGYGFAVVELGQSPQIFTYGKTQKNGQPINADTLFRLASVSKTFTGALTAKLVQQGKLDWDMPLDQLAPQYEFDPQQELKLGHILSQSSGYMPNAYDNLIEANYSVQRVLNQLAGLEPICEPGQCYTYQNALFGVLSEGIRYRLDSNYAELLQDNILSPLAMHRVSVGRDRLVSDSNWARPHALVARGQWYKTQVRADYYRFAPAAGINASLNDMVIWLEAMLEQYPHVLSGHTIEQLLTPRIRTKRELYRRHWRAYLKDAHYGLGWRVYDFDGEKLAYHSGWVKGYRADVGIAPDYGVGLVFLMNAESNLMNEISVNFWARLFEEKKMATSMASQP</sequence>
<gene>
    <name evidence="3" type="ORF">HMF8227_02927</name>
</gene>
<feature type="domain" description="Beta-lactamase-related" evidence="2">
    <location>
        <begin position="27"/>
        <end position="351"/>
    </location>
</feature>
<protein>
    <submittedName>
        <fullName evidence="3">Beta-lactamase</fullName>
        <ecNumber evidence="3">3.5.2.6</ecNumber>
    </submittedName>
</protein>
<dbReference type="RefSeq" id="WP_239421324.1">
    <property type="nucleotide sequence ID" value="NZ_CP029347.1"/>
</dbReference>
<dbReference type="GO" id="GO:0008800">
    <property type="term" value="F:beta-lactamase activity"/>
    <property type="evidence" value="ECO:0007669"/>
    <property type="project" value="UniProtKB-EC"/>
</dbReference>
<organism evidence="3 4">
    <name type="scientific">Saliniradius amylolyticus</name>
    <dbReference type="NCBI Taxonomy" id="2183582"/>
    <lineage>
        <taxon>Bacteria</taxon>
        <taxon>Pseudomonadati</taxon>
        <taxon>Pseudomonadota</taxon>
        <taxon>Gammaproteobacteria</taxon>
        <taxon>Alteromonadales</taxon>
        <taxon>Alteromonadaceae</taxon>
        <taxon>Saliniradius</taxon>
    </lineage>
</organism>
<evidence type="ECO:0000259" key="2">
    <source>
        <dbReference type="Pfam" id="PF00144"/>
    </source>
</evidence>
<dbReference type="Gene3D" id="3.40.710.10">
    <property type="entry name" value="DD-peptidase/beta-lactamase superfamily"/>
    <property type="match status" value="1"/>
</dbReference>
<feature type="signal peptide" evidence="1">
    <location>
        <begin position="1"/>
        <end position="18"/>
    </location>
</feature>
<accession>A0A2S2E6W0</accession>
<dbReference type="InterPro" id="IPR012338">
    <property type="entry name" value="Beta-lactam/transpept-like"/>
</dbReference>
<name>A0A2S2E6W0_9ALTE</name>
<dbReference type="KEGG" id="salh:HMF8227_02927"/>
<dbReference type="SUPFAM" id="SSF56601">
    <property type="entry name" value="beta-lactamase/transpeptidase-like"/>
    <property type="match status" value="1"/>
</dbReference>
<dbReference type="Proteomes" id="UP000245728">
    <property type="component" value="Chromosome"/>
</dbReference>
<dbReference type="PANTHER" id="PTHR46825:SF15">
    <property type="entry name" value="BETA-LACTAMASE-RELATED DOMAIN-CONTAINING PROTEIN"/>
    <property type="match status" value="1"/>
</dbReference>
<dbReference type="PANTHER" id="PTHR46825">
    <property type="entry name" value="D-ALANYL-D-ALANINE-CARBOXYPEPTIDASE/ENDOPEPTIDASE AMPH"/>
    <property type="match status" value="1"/>
</dbReference>
<dbReference type="InterPro" id="IPR001466">
    <property type="entry name" value="Beta-lactam-related"/>
</dbReference>
<evidence type="ECO:0000313" key="4">
    <source>
        <dbReference type="Proteomes" id="UP000245728"/>
    </source>
</evidence>
<dbReference type="EMBL" id="CP029347">
    <property type="protein sequence ID" value="AWL13375.1"/>
    <property type="molecule type" value="Genomic_DNA"/>
</dbReference>
<dbReference type="Pfam" id="PF00144">
    <property type="entry name" value="Beta-lactamase"/>
    <property type="match status" value="1"/>
</dbReference>
<dbReference type="AlphaFoldDB" id="A0A2S2E6W0"/>
<keyword evidence="4" id="KW-1185">Reference proteome</keyword>
<evidence type="ECO:0000256" key="1">
    <source>
        <dbReference type="SAM" id="SignalP"/>
    </source>
</evidence>